<organism evidence="1">
    <name type="scientific">marine sediment metagenome</name>
    <dbReference type="NCBI Taxonomy" id="412755"/>
    <lineage>
        <taxon>unclassified sequences</taxon>
        <taxon>metagenomes</taxon>
        <taxon>ecological metagenomes</taxon>
    </lineage>
</organism>
<gene>
    <name evidence="1" type="ORF">LCGC14_1527620</name>
</gene>
<comment type="caution">
    <text evidence="1">The sequence shown here is derived from an EMBL/GenBank/DDBJ whole genome shotgun (WGS) entry which is preliminary data.</text>
</comment>
<protein>
    <submittedName>
        <fullName evidence="1">Uncharacterized protein</fullName>
    </submittedName>
</protein>
<reference evidence="1" key="1">
    <citation type="journal article" date="2015" name="Nature">
        <title>Complex archaea that bridge the gap between prokaryotes and eukaryotes.</title>
        <authorList>
            <person name="Spang A."/>
            <person name="Saw J.H."/>
            <person name="Jorgensen S.L."/>
            <person name="Zaremba-Niedzwiedzka K."/>
            <person name="Martijn J."/>
            <person name="Lind A.E."/>
            <person name="van Eijk R."/>
            <person name="Schleper C."/>
            <person name="Guy L."/>
            <person name="Ettema T.J."/>
        </authorList>
    </citation>
    <scope>NUCLEOTIDE SEQUENCE</scope>
</reference>
<proteinExistence type="predicted"/>
<accession>A0A0F9LXS2</accession>
<evidence type="ECO:0000313" key="1">
    <source>
        <dbReference type="EMBL" id="KKM61847.1"/>
    </source>
</evidence>
<sequence length="70" mass="8656">MRNRDLKNKDLQFEIDKVRKLWHKQIAKCGNKNKWKNEARYWFEGSYLWTTLASKQKRFVEILIKEIENV</sequence>
<dbReference type="EMBL" id="LAZR01011408">
    <property type="protein sequence ID" value="KKM61847.1"/>
    <property type="molecule type" value="Genomic_DNA"/>
</dbReference>
<name>A0A0F9LXS2_9ZZZZ</name>
<dbReference type="AlphaFoldDB" id="A0A0F9LXS2"/>